<dbReference type="InterPro" id="IPR005119">
    <property type="entry name" value="LysR_subst-bd"/>
</dbReference>
<dbReference type="GO" id="GO:0003677">
    <property type="term" value="F:DNA binding"/>
    <property type="evidence" value="ECO:0007669"/>
    <property type="project" value="UniProtKB-KW"/>
</dbReference>
<evidence type="ECO:0000256" key="4">
    <source>
        <dbReference type="ARBA" id="ARBA00023125"/>
    </source>
</evidence>
<evidence type="ECO:0000259" key="6">
    <source>
        <dbReference type="PROSITE" id="PS50931"/>
    </source>
</evidence>
<dbReference type="InterPro" id="IPR000847">
    <property type="entry name" value="LysR_HTH_N"/>
</dbReference>
<dbReference type="InterPro" id="IPR058163">
    <property type="entry name" value="LysR-type_TF_proteobact-type"/>
</dbReference>
<evidence type="ECO:0000313" key="8">
    <source>
        <dbReference type="Proteomes" id="UP001230253"/>
    </source>
</evidence>
<dbReference type="Pfam" id="PF03466">
    <property type="entry name" value="LysR_substrate"/>
    <property type="match status" value="1"/>
</dbReference>
<evidence type="ECO:0000256" key="1">
    <source>
        <dbReference type="ARBA" id="ARBA00003502"/>
    </source>
</evidence>
<proteinExistence type="inferred from homology"/>
<reference evidence="7 8" key="1">
    <citation type="submission" date="2023-07" db="EMBL/GenBank/DDBJ databases">
        <title>Genomic Encyclopedia of Type Strains, Phase IV (KMG-IV): sequencing the most valuable type-strain genomes for metagenomic binning, comparative biology and taxonomic classification.</title>
        <authorList>
            <person name="Goeker M."/>
        </authorList>
    </citation>
    <scope>NUCLEOTIDE SEQUENCE [LARGE SCALE GENOMIC DNA]</scope>
    <source>
        <strain evidence="7 8">DSM 11549</strain>
    </source>
</reference>
<keyword evidence="3" id="KW-0805">Transcription regulation</keyword>
<feature type="domain" description="HTH lysR-type" evidence="6">
    <location>
        <begin position="1"/>
        <end position="59"/>
    </location>
</feature>
<sequence length="303" mass="33323">MELPSQMILFATVVESESFSAAARSLGLTPSAVSRQIGFLEDRLKVRLLNRSKHGLSLTEEGRAFYERCADLAARVSEAENLATAISGQPVGVLRVAATVAFAKAQLLPIMPEFMARYPELKVSLEVTDRPIDLAAEGIDVAIRFTEQVEDSFAVARKLARNRRVICAAPAYLKRAGTPTTRQDLAHHNCLRLSTVTRWNDWHLEGAEGTDPVPLTGNFEANSADAIYHATLSGLGIARLSTYLVGEDIKAGRLVRLLPDYADDGSDILALYSEKRNLSPRVRAFIDYLSAHFGSVPPWEREE</sequence>
<evidence type="ECO:0000256" key="2">
    <source>
        <dbReference type="ARBA" id="ARBA00009437"/>
    </source>
</evidence>
<gene>
    <name evidence="7" type="ORF">J2R99_002250</name>
</gene>
<evidence type="ECO:0000313" key="7">
    <source>
        <dbReference type="EMBL" id="MDQ0326381.1"/>
    </source>
</evidence>
<organism evidence="7 8">
    <name type="scientific">Rhodopseudomonas julia</name>
    <dbReference type="NCBI Taxonomy" id="200617"/>
    <lineage>
        <taxon>Bacteria</taxon>
        <taxon>Pseudomonadati</taxon>
        <taxon>Pseudomonadota</taxon>
        <taxon>Alphaproteobacteria</taxon>
        <taxon>Hyphomicrobiales</taxon>
        <taxon>Nitrobacteraceae</taxon>
        <taxon>Rhodopseudomonas</taxon>
    </lineage>
</organism>
<keyword evidence="5" id="KW-0804">Transcription</keyword>
<dbReference type="PANTHER" id="PTHR30537">
    <property type="entry name" value="HTH-TYPE TRANSCRIPTIONAL REGULATOR"/>
    <property type="match status" value="1"/>
</dbReference>
<protein>
    <submittedName>
        <fullName evidence="7">DNA-binding transcriptional LysR family regulator</fullName>
    </submittedName>
</protein>
<dbReference type="Pfam" id="PF00126">
    <property type="entry name" value="HTH_1"/>
    <property type="match status" value="1"/>
</dbReference>
<comment type="similarity">
    <text evidence="2">Belongs to the LysR transcriptional regulatory family.</text>
</comment>
<dbReference type="InterPro" id="IPR036390">
    <property type="entry name" value="WH_DNA-bd_sf"/>
</dbReference>
<dbReference type="Proteomes" id="UP001230253">
    <property type="component" value="Unassembled WGS sequence"/>
</dbReference>
<comment type="function">
    <text evidence="1">NodD regulates the expression of the nodABCFE genes which encode other nodulation proteins. NodD is also a negative regulator of its own expression. Binds flavonoids as inducers.</text>
</comment>
<evidence type="ECO:0000256" key="3">
    <source>
        <dbReference type="ARBA" id="ARBA00023015"/>
    </source>
</evidence>
<keyword evidence="8" id="KW-1185">Reference proteome</keyword>
<dbReference type="EMBL" id="JAUSUK010000002">
    <property type="protein sequence ID" value="MDQ0326381.1"/>
    <property type="molecule type" value="Genomic_DNA"/>
</dbReference>
<dbReference type="SUPFAM" id="SSF46785">
    <property type="entry name" value="Winged helix' DNA-binding domain"/>
    <property type="match status" value="1"/>
</dbReference>
<accession>A0ABU0C780</accession>
<dbReference type="PROSITE" id="PS50931">
    <property type="entry name" value="HTH_LYSR"/>
    <property type="match status" value="1"/>
</dbReference>
<dbReference type="Gene3D" id="3.40.190.290">
    <property type="match status" value="1"/>
</dbReference>
<name>A0ABU0C780_9BRAD</name>
<dbReference type="InterPro" id="IPR036388">
    <property type="entry name" value="WH-like_DNA-bd_sf"/>
</dbReference>
<keyword evidence="4 7" id="KW-0238">DNA-binding</keyword>
<dbReference type="SUPFAM" id="SSF53850">
    <property type="entry name" value="Periplasmic binding protein-like II"/>
    <property type="match status" value="1"/>
</dbReference>
<evidence type="ECO:0000256" key="5">
    <source>
        <dbReference type="ARBA" id="ARBA00023163"/>
    </source>
</evidence>
<dbReference type="CDD" id="cd08422">
    <property type="entry name" value="PBP2_CrgA_like"/>
    <property type="match status" value="1"/>
</dbReference>
<comment type="caution">
    <text evidence="7">The sequence shown here is derived from an EMBL/GenBank/DDBJ whole genome shotgun (WGS) entry which is preliminary data.</text>
</comment>
<dbReference type="RefSeq" id="WP_307154568.1">
    <property type="nucleotide sequence ID" value="NZ_JAUSUK010000002.1"/>
</dbReference>
<dbReference type="Gene3D" id="1.10.10.10">
    <property type="entry name" value="Winged helix-like DNA-binding domain superfamily/Winged helix DNA-binding domain"/>
    <property type="match status" value="1"/>
</dbReference>
<dbReference type="PANTHER" id="PTHR30537:SF5">
    <property type="entry name" value="HTH-TYPE TRANSCRIPTIONAL ACTIVATOR TTDR-RELATED"/>
    <property type="match status" value="1"/>
</dbReference>